<dbReference type="Proteomes" id="UP000085678">
    <property type="component" value="Unplaced"/>
</dbReference>
<protein>
    <submittedName>
        <fullName evidence="4">Uncharacterized protein LOC106153441</fullName>
    </submittedName>
</protein>
<dbReference type="AlphaFoldDB" id="A0A2R2MPP8"/>
<evidence type="ECO:0000313" key="3">
    <source>
        <dbReference type="Proteomes" id="UP000085678"/>
    </source>
</evidence>
<keyword evidence="1" id="KW-0812">Transmembrane</keyword>
<dbReference type="Gene3D" id="3.40.50.150">
    <property type="entry name" value="Vaccinia Virus protein VP39"/>
    <property type="match status" value="1"/>
</dbReference>
<dbReference type="InterPro" id="IPR006342">
    <property type="entry name" value="FkbM_mtfrase"/>
</dbReference>
<organism evidence="3 4">
    <name type="scientific">Lingula anatina</name>
    <name type="common">Brachiopod</name>
    <name type="synonym">Lingula unguis</name>
    <dbReference type="NCBI Taxonomy" id="7574"/>
    <lineage>
        <taxon>Eukaryota</taxon>
        <taxon>Metazoa</taxon>
        <taxon>Spiralia</taxon>
        <taxon>Lophotrochozoa</taxon>
        <taxon>Brachiopoda</taxon>
        <taxon>Linguliformea</taxon>
        <taxon>Lingulata</taxon>
        <taxon>Lingulida</taxon>
        <taxon>Linguloidea</taxon>
        <taxon>Lingulidae</taxon>
        <taxon>Lingula</taxon>
    </lineage>
</organism>
<dbReference type="InterPro" id="IPR052514">
    <property type="entry name" value="SAM-dependent_MTase"/>
</dbReference>
<dbReference type="InParanoid" id="A0A2R2MPP8"/>
<accession>A0A2R2MPP8</accession>
<dbReference type="InterPro" id="IPR029063">
    <property type="entry name" value="SAM-dependent_MTases_sf"/>
</dbReference>
<dbReference type="KEGG" id="lak:106153441"/>
<feature type="domain" description="Methyltransferase FkbM" evidence="2">
    <location>
        <begin position="199"/>
        <end position="362"/>
    </location>
</feature>
<dbReference type="RefSeq" id="XP_023932210.1">
    <property type="nucleotide sequence ID" value="XM_024076442.1"/>
</dbReference>
<name>A0A2R2MPP8_LINAN</name>
<dbReference type="PANTHER" id="PTHR34203">
    <property type="entry name" value="METHYLTRANSFERASE, FKBM FAMILY PROTEIN"/>
    <property type="match status" value="1"/>
</dbReference>
<dbReference type="OrthoDB" id="430136at2759"/>
<reference evidence="4" key="1">
    <citation type="submission" date="2025-08" db="UniProtKB">
        <authorList>
            <consortium name="RefSeq"/>
        </authorList>
    </citation>
    <scope>IDENTIFICATION</scope>
    <source>
        <tissue evidence="4">Gonads</tissue>
    </source>
</reference>
<dbReference type="GeneID" id="106153441"/>
<evidence type="ECO:0000259" key="2">
    <source>
        <dbReference type="Pfam" id="PF05050"/>
    </source>
</evidence>
<evidence type="ECO:0000313" key="4">
    <source>
        <dbReference type="RefSeq" id="XP_023932210.1"/>
    </source>
</evidence>
<sequence>MQTTWRLLDTCERISRQGTASDVMKKRNNKLILSEMKQFIMNLPAGYVKRLTLAVILLLSCLLITVEIWQKTAHANSRNARFKSRRLWLSADDDVSENQLPQKAHDNFEINKENLFLNPKDLQNPPNHVTIYDFSQPNDDVYKCPELRLRTVKTPICIYSYSDDVYISGDIIKGHIFERMLVTHFQDLLISDPHMQFIDIGANIGVWSLNAANMGRQVLAVEPFFASYRRFQRSVILGHYENNVTLVTNPISNKREYVTFKSTPGNKGGTSIIPISEMKIVPKDAPIVSTITLNDLVSVIDFKFSRAFLKIDIEGNELKALAACEELLAKIDIPFIELEWDQIRKHTNETAELVNRMSAKGYLPFKDGLVIPGYILGPMKNDTRWRGMGQLMFAKKSYIEKRMNYVLTKDSYR</sequence>
<keyword evidence="1" id="KW-0472">Membrane</keyword>
<feature type="transmembrane region" description="Helical" evidence="1">
    <location>
        <begin position="51"/>
        <end position="69"/>
    </location>
</feature>
<evidence type="ECO:0000256" key="1">
    <source>
        <dbReference type="SAM" id="Phobius"/>
    </source>
</evidence>
<proteinExistence type="predicted"/>
<keyword evidence="3" id="KW-1185">Reference proteome</keyword>
<dbReference type="SUPFAM" id="SSF53335">
    <property type="entry name" value="S-adenosyl-L-methionine-dependent methyltransferases"/>
    <property type="match status" value="1"/>
</dbReference>
<keyword evidence="1" id="KW-1133">Transmembrane helix</keyword>
<dbReference type="Pfam" id="PF05050">
    <property type="entry name" value="Methyltransf_21"/>
    <property type="match status" value="1"/>
</dbReference>
<dbReference type="PANTHER" id="PTHR34203:SF15">
    <property type="entry name" value="SLL1173 PROTEIN"/>
    <property type="match status" value="1"/>
</dbReference>
<dbReference type="NCBIfam" id="TIGR01444">
    <property type="entry name" value="fkbM_fam"/>
    <property type="match status" value="1"/>
</dbReference>
<gene>
    <name evidence="4" type="primary">LOC106153441</name>
</gene>